<feature type="transmembrane region" description="Helical" evidence="6">
    <location>
        <begin position="393"/>
        <end position="412"/>
    </location>
</feature>
<evidence type="ECO:0000256" key="5">
    <source>
        <dbReference type="ARBA" id="ARBA00023136"/>
    </source>
</evidence>
<accession>A0A846H5A3</accession>
<feature type="transmembrane region" description="Helical" evidence="6">
    <location>
        <begin position="339"/>
        <end position="362"/>
    </location>
</feature>
<dbReference type="AlphaFoldDB" id="A0A846H5A3"/>
<evidence type="ECO:0000256" key="1">
    <source>
        <dbReference type="ARBA" id="ARBA00004651"/>
    </source>
</evidence>
<dbReference type="InterPro" id="IPR036259">
    <property type="entry name" value="MFS_trans_sf"/>
</dbReference>
<evidence type="ECO:0000256" key="4">
    <source>
        <dbReference type="ARBA" id="ARBA00022989"/>
    </source>
</evidence>
<feature type="transmembrane region" description="Helical" evidence="6">
    <location>
        <begin position="247"/>
        <end position="266"/>
    </location>
</feature>
<evidence type="ECO:0000256" key="6">
    <source>
        <dbReference type="SAM" id="Phobius"/>
    </source>
</evidence>
<reference evidence="8 9" key="1">
    <citation type="journal article" date="2015" name="Genome Announc.">
        <title>Draft Genome Sequence of Cyanobacterium Hassallia byssoidea Strain VB512170, Isolated from Monuments in India.</title>
        <authorList>
            <person name="Singh D."/>
            <person name="Chandrababunaidu M.M."/>
            <person name="Panda A."/>
            <person name="Sen D."/>
            <person name="Bhattacharyya S."/>
            <person name="Adhikary S.P."/>
            <person name="Tripathy S."/>
        </authorList>
    </citation>
    <scope>NUCLEOTIDE SEQUENCE [LARGE SCALE GENOMIC DNA]</scope>
    <source>
        <strain evidence="8 9">VB512170</strain>
    </source>
</reference>
<dbReference type="InterPro" id="IPR020846">
    <property type="entry name" value="MFS_dom"/>
</dbReference>
<dbReference type="PANTHER" id="PTHR23513:SF6">
    <property type="entry name" value="MAJOR FACILITATOR SUPERFAMILY ASSOCIATED DOMAIN-CONTAINING PROTEIN"/>
    <property type="match status" value="1"/>
</dbReference>
<keyword evidence="5 6" id="KW-0472">Membrane</keyword>
<dbReference type="PANTHER" id="PTHR23513">
    <property type="entry name" value="INTEGRAL MEMBRANE EFFLUX PROTEIN-RELATED"/>
    <property type="match status" value="1"/>
</dbReference>
<dbReference type="PROSITE" id="PS50850">
    <property type="entry name" value="MFS"/>
    <property type="match status" value="1"/>
</dbReference>
<evidence type="ECO:0000256" key="2">
    <source>
        <dbReference type="ARBA" id="ARBA00022475"/>
    </source>
</evidence>
<dbReference type="GO" id="GO:0022857">
    <property type="term" value="F:transmembrane transporter activity"/>
    <property type="evidence" value="ECO:0007669"/>
    <property type="project" value="InterPro"/>
</dbReference>
<feature type="transmembrane region" description="Helical" evidence="6">
    <location>
        <begin position="68"/>
        <end position="89"/>
    </location>
</feature>
<dbReference type="Pfam" id="PF07690">
    <property type="entry name" value="MFS_1"/>
    <property type="match status" value="1"/>
</dbReference>
<comment type="subcellular location">
    <subcellularLocation>
        <location evidence="1">Cell membrane</location>
        <topology evidence="1">Multi-pass membrane protein</topology>
    </subcellularLocation>
</comment>
<dbReference type="Proteomes" id="UP000031549">
    <property type="component" value="Unassembled WGS sequence"/>
</dbReference>
<dbReference type="Gene3D" id="1.20.1250.20">
    <property type="entry name" value="MFS general substrate transporter like domains"/>
    <property type="match status" value="1"/>
</dbReference>
<dbReference type="CDD" id="cd06173">
    <property type="entry name" value="MFS_MefA_like"/>
    <property type="match status" value="1"/>
</dbReference>
<sequence length="427" mass="46197">MRIFTLIWLGQLVSLIGTWMAVFALDIWVFQKTGSATQFALVTLTSTVPPILISPLAGTLVDRWDRRWTMIISHLCNGLSTLTILALVITGQLEIWHIYLRNVFISIFGAFHSPAYKASITSLVPKDDLARVSGMVQLSMGIQQIISPLLAGILLSLIQLKGILLIDLAALLVALVPLVLVPFPQISQPADENQEPLSILREIGYGWTYLTEHSGLLRFLIVFTIYQFLIGFVGVLMYPLILSLTTPASLGQIAFVGGIGTLVGALVMSTQKNNWKNLIVPILSAMSLSGLWIALAGLRPSIIQIAIATLLFFLTAPFINGSVQVIFQTQVAERVQGRVFALTGAISGIAIPLAALVAGPLADRVFEPLMAFDGPWSRNIIGQVIGSGPGRGIGLLFAIVGCFIMVAALIAYQYPGIRELEENLPDA</sequence>
<proteinExistence type="predicted"/>
<comment type="caution">
    <text evidence="8">The sequence shown here is derived from an EMBL/GenBank/DDBJ whole genome shotgun (WGS) entry which is preliminary data.</text>
</comment>
<keyword evidence="3 6" id="KW-0812">Transmembrane</keyword>
<feature type="transmembrane region" description="Helical" evidence="6">
    <location>
        <begin position="40"/>
        <end position="61"/>
    </location>
</feature>
<evidence type="ECO:0000313" key="8">
    <source>
        <dbReference type="EMBL" id="NEU72158.1"/>
    </source>
</evidence>
<feature type="transmembrane region" description="Helical" evidence="6">
    <location>
        <begin position="164"/>
        <end position="183"/>
    </location>
</feature>
<dbReference type="InterPro" id="IPR011701">
    <property type="entry name" value="MFS"/>
</dbReference>
<name>A0A846H5A3_9CYAN</name>
<organism evidence="8 9">
    <name type="scientific">Hassallia byssoidea VB512170</name>
    <dbReference type="NCBI Taxonomy" id="1304833"/>
    <lineage>
        <taxon>Bacteria</taxon>
        <taxon>Bacillati</taxon>
        <taxon>Cyanobacteriota</taxon>
        <taxon>Cyanophyceae</taxon>
        <taxon>Nostocales</taxon>
        <taxon>Tolypothrichaceae</taxon>
        <taxon>Hassallia</taxon>
    </lineage>
</organism>
<feature type="transmembrane region" description="Helical" evidence="6">
    <location>
        <begin position="278"/>
        <end position="296"/>
    </location>
</feature>
<evidence type="ECO:0000259" key="7">
    <source>
        <dbReference type="PROSITE" id="PS50850"/>
    </source>
</evidence>
<keyword evidence="9" id="KW-1185">Reference proteome</keyword>
<evidence type="ECO:0000313" key="9">
    <source>
        <dbReference type="Proteomes" id="UP000031549"/>
    </source>
</evidence>
<dbReference type="SUPFAM" id="SSF103473">
    <property type="entry name" value="MFS general substrate transporter"/>
    <property type="match status" value="1"/>
</dbReference>
<dbReference type="GO" id="GO:0005886">
    <property type="term" value="C:plasma membrane"/>
    <property type="evidence" value="ECO:0007669"/>
    <property type="project" value="UniProtKB-SubCell"/>
</dbReference>
<protein>
    <submittedName>
        <fullName evidence="8">MFS transporter</fullName>
    </submittedName>
</protein>
<dbReference type="RefSeq" id="WP_039753394.1">
    <property type="nucleotide sequence ID" value="NZ_JTCM02000008.1"/>
</dbReference>
<feature type="transmembrane region" description="Helical" evidence="6">
    <location>
        <begin position="219"/>
        <end position="241"/>
    </location>
</feature>
<evidence type="ECO:0000256" key="3">
    <source>
        <dbReference type="ARBA" id="ARBA00022692"/>
    </source>
</evidence>
<gene>
    <name evidence="8" type="ORF">PI95_006130</name>
</gene>
<feature type="transmembrane region" description="Helical" evidence="6">
    <location>
        <begin position="302"/>
        <end position="327"/>
    </location>
</feature>
<keyword evidence="2" id="KW-1003">Cell membrane</keyword>
<feature type="domain" description="Major facilitator superfamily (MFS) profile" evidence="7">
    <location>
        <begin position="3"/>
        <end position="419"/>
    </location>
</feature>
<keyword evidence="4 6" id="KW-1133">Transmembrane helix</keyword>
<dbReference type="EMBL" id="JTCM02000008">
    <property type="protein sequence ID" value="NEU72158.1"/>
    <property type="molecule type" value="Genomic_DNA"/>
</dbReference>